<dbReference type="PANTHER" id="PTHR46600">
    <property type="entry name" value="THAP DOMAIN-CONTAINING"/>
    <property type="match status" value="1"/>
</dbReference>
<organism evidence="7 8">
    <name type="scientific">Trachymyrmex cornetzi</name>
    <dbReference type="NCBI Taxonomy" id="471704"/>
    <lineage>
        <taxon>Eukaryota</taxon>
        <taxon>Metazoa</taxon>
        <taxon>Ecdysozoa</taxon>
        <taxon>Arthropoda</taxon>
        <taxon>Hexapoda</taxon>
        <taxon>Insecta</taxon>
        <taxon>Pterygota</taxon>
        <taxon>Neoptera</taxon>
        <taxon>Endopterygota</taxon>
        <taxon>Hymenoptera</taxon>
        <taxon>Apocrita</taxon>
        <taxon>Aculeata</taxon>
        <taxon>Formicoidea</taxon>
        <taxon>Formicidae</taxon>
        <taxon>Myrmicinae</taxon>
        <taxon>Trachymyrmex</taxon>
    </lineage>
</organism>
<dbReference type="InterPro" id="IPR026516">
    <property type="entry name" value="THAP1/10"/>
</dbReference>
<dbReference type="GO" id="GO:0008270">
    <property type="term" value="F:zinc ion binding"/>
    <property type="evidence" value="ECO:0007669"/>
    <property type="project" value="UniProtKB-KW"/>
</dbReference>
<evidence type="ECO:0000256" key="5">
    <source>
        <dbReference type="PROSITE-ProRule" id="PRU00309"/>
    </source>
</evidence>
<dbReference type="SMART" id="SM00692">
    <property type="entry name" value="DM3"/>
    <property type="match status" value="1"/>
</dbReference>
<keyword evidence="3" id="KW-0862">Zinc</keyword>
<dbReference type="PROSITE" id="PS50950">
    <property type="entry name" value="ZF_THAP"/>
    <property type="match status" value="1"/>
</dbReference>
<evidence type="ECO:0000256" key="4">
    <source>
        <dbReference type="ARBA" id="ARBA00023125"/>
    </source>
</evidence>
<protein>
    <recommendedName>
        <fullName evidence="6">THAP-type domain-containing protein</fullName>
    </recommendedName>
</protein>
<keyword evidence="1" id="KW-0479">Metal-binding</keyword>
<dbReference type="SUPFAM" id="SSF57716">
    <property type="entry name" value="Glucocorticoid receptor-like (DNA-binding domain)"/>
    <property type="match status" value="1"/>
</dbReference>
<keyword evidence="2 5" id="KW-0863">Zinc-finger</keyword>
<dbReference type="KEGG" id="tcz:108764007"/>
<feature type="domain" description="THAP-type" evidence="6">
    <location>
        <begin position="1"/>
        <end position="91"/>
    </location>
</feature>
<dbReference type="PANTHER" id="PTHR46600:SF11">
    <property type="entry name" value="THAP DOMAIN-CONTAINING PROTEIN 10"/>
    <property type="match status" value="1"/>
</dbReference>
<dbReference type="InterPro" id="IPR006612">
    <property type="entry name" value="THAP_Znf"/>
</dbReference>
<evidence type="ECO:0000313" key="8">
    <source>
        <dbReference type="Proteomes" id="UP000078492"/>
    </source>
</evidence>
<evidence type="ECO:0000313" key="7">
    <source>
        <dbReference type="EMBL" id="KYN29442.1"/>
    </source>
</evidence>
<evidence type="ECO:0000256" key="3">
    <source>
        <dbReference type="ARBA" id="ARBA00022833"/>
    </source>
</evidence>
<accession>A0A151JQH2</accession>
<keyword evidence="8" id="KW-1185">Reference proteome</keyword>
<dbReference type="InterPro" id="IPR038441">
    <property type="entry name" value="THAP_Znf_sf"/>
</dbReference>
<proteinExistence type="predicted"/>
<dbReference type="GO" id="GO:0043565">
    <property type="term" value="F:sequence-specific DNA binding"/>
    <property type="evidence" value="ECO:0007669"/>
    <property type="project" value="InterPro"/>
</dbReference>
<dbReference type="EMBL" id="KQ978646">
    <property type="protein sequence ID" value="KYN29442.1"/>
    <property type="molecule type" value="Genomic_DNA"/>
</dbReference>
<evidence type="ECO:0000256" key="2">
    <source>
        <dbReference type="ARBA" id="ARBA00022771"/>
    </source>
</evidence>
<dbReference type="Gene3D" id="6.20.210.20">
    <property type="entry name" value="THAP domain"/>
    <property type="match status" value="1"/>
</dbReference>
<keyword evidence="4 5" id="KW-0238">DNA-binding</keyword>
<evidence type="ECO:0000259" key="6">
    <source>
        <dbReference type="PROSITE" id="PS50950"/>
    </source>
</evidence>
<dbReference type="Pfam" id="PF05485">
    <property type="entry name" value="THAP"/>
    <property type="match status" value="1"/>
</dbReference>
<dbReference type="Proteomes" id="UP000078492">
    <property type="component" value="Unassembled WGS sequence"/>
</dbReference>
<sequence length="105" mass="12737">MPVCCIRNCKTRTGRAEESSKVYYFPKEPNLRKKWLEACKRKEEELKQTYSVVCERHFLADCIEEKWTEQRLKNQSRVIRRLKKDAVPTEYLNIETERKQRINRG</sequence>
<reference evidence="7 8" key="1">
    <citation type="submission" date="2015-09" db="EMBL/GenBank/DDBJ databases">
        <title>Trachymyrmex cornetzi WGS genome.</title>
        <authorList>
            <person name="Nygaard S."/>
            <person name="Hu H."/>
            <person name="Boomsma J."/>
            <person name="Zhang G."/>
        </authorList>
    </citation>
    <scope>NUCLEOTIDE SEQUENCE [LARGE SCALE GENOMIC DNA]</scope>
    <source>
        <strain evidence="7">Tcor2-1</strain>
        <tissue evidence="7">Whole body</tissue>
    </source>
</reference>
<name>A0A151JQH2_9HYME</name>
<gene>
    <name evidence="7" type="ORF">ALC57_01109</name>
</gene>
<dbReference type="AlphaFoldDB" id="A0A151JQH2"/>
<dbReference type="SMART" id="SM00980">
    <property type="entry name" value="THAP"/>
    <property type="match status" value="1"/>
</dbReference>
<evidence type="ECO:0000256" key="1">
    <source>
        <dbReference type="ARBA" id="ARBA00022723"/>
    </source>
</evidence>
<dbReference type="OrthoDB" id="7574697at2759"/>